<gene>
    <name evidence="1" type="ORF">AAF712_007510</name>
</gene>
<protein>
    <submittedName>
        <fullName evidence="1">Uncharacterized protein</fullName>
    </submittedName>
</protein>
<name>A0ABR2ZWI4_9AGAR</name>
<proteinExistence type="predicted"/>
<keyword evidence="2" id="KW-1185">Reference proteome</keyword>
<dbReference type="Proteomes" id="UP001437256">
    <property type="component" value="Unassembled WGS sequence"/>
</dbReference>
<reference evidence="1 2" key="1">
    <citation type="submission" date="2024-05" db="EMBL/GenBank/DDBJ databases">
        <title>A draft genome resource for the thread blight pathogen Marasmius tenuissimus strain MS-2.</title>
        <authorList>
            <person name="Yulfo-Soto G.E."/>
            <person name="Baruah I.K."/>
            <person name="Amoako-Attah I."/>
            <person name="Bukari Y."/>
            <person name="Meinhardt L.W."/>
            <person name="Bailey B.A."/>
            <person name="Cohen S.P."/>
        </authorList>
    </citation>
    <scope>NUCLEOTIDE SEQUENCE [LARGE SCALE GENOMIC DNA]</scope>
    <source>
        <strain evidence="1 2">MS-2</strain>
    </source>
</reference>
<sequence>MQLQLPVSDQSVHCPATSISDVYAYVNLELTKEATIDFKRRYAMLAHHRAPLHVARAANMSICVKYDNHNDFRRQLLDSAREAIPPSPIYPIPIHSEANWVFFSDLVLQVFVHLHSEFQYEPENRTFPHPSTWSTIFLAF</sequence>
<accession>A0ABR2ZWI4</accession>
<comment type="caution">
    <text evidence="1">The sequence shown here is derived from an EMBL/GenBank/DDBJ whole genome shotgun (WGS) entry which is preliminary data.</text>
</comment>
<evidence type="ECO:0000313" key="2">
    <source>
        <dbReference type="Proteomes" id="UP001437256"/>
    </source>
</evidence>
<dbReference type="EMBL" id="JBBXMP010000047">
    <property type="protein sequence ID" value="KAL0065446.1"/>
    <property type="molecule type" value="Genomic_DNA"/>
</dbReference>
<organism evidence="1 2">
    <name type="scientific">Marasmius tenuissimus</name>
    <dbReference type="NCBI Taxonomy" id="585030"/>
    <lineage>
        <taxon>Eukaryota</taxon>
        <taxon>Fungi</taxon>
        <taxon>Dikarya</taxon>
        <taxon>Basidiomycota</taxon>
        <taxon>Agaricomycotina</taxon>
        <taxon>Agaricomycetes</taxon>
        <taxon>Agaricomycetidae</taxon>
        <taxon>Agaricales</taxon>
        <taxon>Marasmiineae</taxon>
        <taxon>Marasmiaceae</taxon>
        <taxon>Marasmius</taxon>
    </lineage>
</organism>
<evidence type="ECO:0000313" key="1">
    <source>
        <dbReference type="EMBL" id="KAL0065446.1"/>
    </source>
</evidence>